<sequence>MTLGENIQTARKAKGLSQEALAEQVGVSRQALGKWEKDTALPSLDNLQALAAVLDVSVDVLLGTTQADGTPEPALTLETLRTLLEARDAQKRRSMRLWGGAALGAAALLLCVLVGVAWQYDRQVDALQQNYQMMQEQFSRTQSELSAQIEDLQAAVRQGEATVLDWGWRPTGRVVRDLDGTWAPVTVWVTPRTVTDGMTAQLMLAHRGGRYDGTTELVDLTPGADGVYRVPGELIFTVGETVELSVQWKTAAGTATNENLGTVECAEETFRPEIIWGSSGTSLAYGYRTREKDGQTMLTLTQYPVELELDCPAWMQVQSVEVELRLDGAAGEPAAEIELTCGGEWESGDRSGSMWSGNFLDAGTEDGWPYEGGTASFVAHVTDSGGNVWTDTRPLMEKS</sequence>
<evidence type="ECO:0000313" key="5">
    <source>
        <dbReference type="EMBL" id="HJG27610.1"/>
    </source>
</evidence>
<keyword evidence="3" id="KW-0472">Membrane</keyword>
<keyword evidence="3" id="KW-0812">Transmembrane</keyword>
<dbReference type="Pfam" id="PF01381">
    <property type="entry name" value="HTH_3"/>
    <property type="match status" value="1"/>
</dbReference>
<evidence type="ECO:0000256" key="3">
    <source>
        <dbReference type="SAM" id="Phobius"/>
    </source>
</evidence>
<evidence type="ECO:0000259" key="4">
    <source>
        <dbReference type="PROSITE" id="PS50943"/>
    </source>
</evidence>
<protein>
    <submittedName>
        <fullName evidence="5">Helix-turn-helix domain-containing protein</fullName>
    </submittedName>
</protein>
<reference evidence="5" key="1">
    <citation type="journal article" date="2021" name="PeerJ">
        <title>Extensive microbial diversity within the chicken gut microbiome revealed by metagenomics and culture.</title>
        <authorList>
            <person name="Gilroy R."/>
            <person name="Ravi A."/>
            <person name="Getino M."/>
            <person name="Pursley I."/>
            <person name="Horton D.L."/>
            <person name="Alikhan N.F."/>
            <person name="Baker D."/>
            <person name="Gharbi K."/>
            <person name="Hall N."/>
            <person name="Watson M."/>
            <person name="Adriaenssens E.M."/>
            <person name="Foster-Nyarko E."/>
            <person name="Jarju S."/>
            <person name="Secka A."/>
            <person name="Antonio M."/>
            <person name="Oren A."/>
            <person name="Chaudhuri R.R."/>
            <person name="La Ragione R."/>
            <person name="Hildebrand F."/>
            <person name="Pallen M.J."/>
        </authorList>
    </citation>
    <scope>NUCLEOTIDE SEQUENCE</scope>
    <source>
        <strain evidence="5">ChiBcec21-2208</strain>
    </source>
</reference>
<dbReference type="CDD" id="cd00093">
    <property type="entry name" value="HTH_XRE"/>
    <property type="match status" value="1"/>
</dbReference>
<dbReference type="Gene3D" id="1.10.260.40">
    <property type="entry name" value="lambda repressor-like DNA-binding domains"/>
    <property type="match status" value="1"/>
</dbReference>
<keyword evidence="2" id="KW-0175">Coiled coil</keyword>
<feature type="transmembrane region" description="Helical" evidence="3">
    <location>
        <begin position="97"/>
        <end position="120"/>
    </location>
</feature>
<comment type="caution">
    <text evidence="5">The sequence shown here is derived from an EMBL/GenBank/DDBJ whole genome shotgun (WGS) entry which is preliminary data.</text>
</comment>
<feature type="coiled-coil region" evidence="2">
    <location>
        <begin position="117"/>
        <end position="162"/>
    </location>
</feature>
<evidence type="ECO:0000256" key="2">
    <source>
        <dbReference type="SAM" id="Coils"/>
    </source>
</evidence>
<reference evidence="5" key="2">
    <citation type="submission" date="2021-09" db="EMBL/GenBank/DDBJ databases">
        <authorList>
            <person name="Gilroy R."/>
        </authorList>
    </citation>
    <scope>NUCLEOTIDE SEQUENCE</scope>
    <source>
        <strain evidence="5">ChiBcec21-2208</strain>
    </source>
</reference>
<accession>A0A921LNF2</accession>
<proteinExistence type="predicted"/>
<dbReference type="AlphaFoldDB" id="A0A921LNF2"/>
<dbReference type="EMBL" id="DYVE01000079">
    <property type="protein sequence ID" value="HJG27610.1"/>
    <property type="molecule type" value="Genomic_DNA"/>
</dbReference>
<keyword evidence="1" id="KW-0238">DNA-binding</keyword>
<dbReference type="GO" id="GO:0003677">
    <property type="term" value="F:DNA binding"/>
    <property type="evidence" value="ECO:0007669"/>
    <property type="project" value="UniProtKB-KW"/>
</dbReference>
<dbReference type="Proteomes" id="UP000782880">
    <property type="component" value="Unassembled WGS sequence"/>
</dbReference>
<name>A0A921LNF2_9FIRM</name>
<dbReference type="SMART" id="SM00530">
    <property type="entry name" value="HTH_XRE"/>
    <property type="match status" value="1"/>
</dbReference>
<feature type="domain" description="HTH cro/C1-type" evidence="4">
    <location>
        <begin position="7"/>
        <end position="61"/>
    </location>
</feature>
<keyword evidence="3" id="KW-1133">Transmembrane helix</keyword>
<dbReference type="InterPro" id="IPR001387">
    <property type="entry name" value="Cro/C1-type_HTH"/>
</dbReference>
<organism evidence="5 6">
    <name type="scientific">Subdoligranulum variabile</name>
    <dbReference type="NCBI Taxonomy" id="214851"/>
    <lineage>
        <taxon>Bacteria</taxon>
        <taxon>Bacillati</taxon>
        <taxon>Bacillota</taxon>
        <taxon>Clostridia</taxon>
        <taxon>Eubacteriales</taxon>
        <taxon>Oscillospiraceae</taxon>
        <taxon>Subdoligranulum</taxon>
    </lineage>
</organism>
<dbReference type="PANTHER" id="PTHR46558:SF11">
    <property type="entry name" value="HTH-TYPE TRANSCRIPTIONAL REGULATOR XRE"/>
    <property type="match status" value="1"/>
</dbReference>
<dbReference type="PANTHER" id="PTHR46558">
    <property type="entry name" value="TRACRIPTIONAL REGULATORY PROTEIN-RELATED-RELATED"/>
    <property type="match status" value="1"/>
</dbReference>
<evidence type="ECO:0000313" key="6">
    <source>
        <dbReference type="Proteomes" id="UP000782880"/>
    </source>
</evidence>
<dbReference type="InterPro" id="IPR010982">
    <property type="entry name" value="Lambda_DNA-bd_dom_sf"/>
</dbReference>
<dbReference type="PROSITE" id="PS50943">
    <property type="entry name" value="HTH_CROC1"/>
    <property type="match status" value="1"/>
</dbReference>
<gene>
    <name evidence="5" type="ORF">K8V20_03060</name>
</gene>
<dbReference type="SUPFAM" id="SSF47413">
    <property type="entry name" value="lambda repressor-like DNA-binding domains"/>
    <property type="match status" value="1"/>
</dbReference>
<evidence type="ECO:0000256" key="1">
    <source>
        <dbReference type="ARBA" id="ARBA00023125"/>
    </source>
</evidence>